<dbReference type="Gene3D" id="2.60.40.1120">
    <property type="entry name" value="Carboxypeptidase-like, regulatory domain"/>
    <property type="match status" value="1"/>
</dbReference>
<name>A0ABQ3HZF6_9BACT</name>
<proteinExistence type="predicted"/>
<dbReference type="Pfam" id="PF14905">
    <property type="entry name" value="OMP_b-brl_3"/>
    <property type="match status" value="2"/>
</dbReference>
<dbReference type="Proteomes" id="UP000658258">
    <property type="component" value="Unassembled WGS sequence"/>
</dbReference>
<feature type="region of interest" description="Disordered" evidence="4">
    <location>
        <begin position="360"/>
        <end position="379"/>
    </location>
</feature>
<comment type="subcellular location">
    <subcellularLocation>
        <location evidence="1">Cell outer membrane</location>
    </subcellularLocation>
</comment>
<dbReference type="SUPFAM" id="SSF56935">
    <property type="entry name" value="Porins"/>
    <property type="match status" value="1"/>
</dbReference>
<dbReference type="Gene3D" id="2.40.170.20">
    <property type="entry name" value="TonB-dependent receptor, beta-barrel domain"/>
    <property type="match status" value="1"/>
</dbReference>
<evidence type="ECO:0000313" key="6">
    <source>
        <dbReference type="EMBL" id="GHE50677.1"/>
    </source>
</evidence>
<evidence type="ECO:0000256" key="1">
    <source>
        <dbReference type="ARBA" id="ARBA00004442"/>
    </source>
</evidence>
<dbReference type="EMBL" id="BNAG01000001">
    <property type="protein sequence ID" value="GHE50677.1"/>
    <property type="molecule type" value="Genomic_DNA"/>
</dbReference>
<evidence type="ECO:0000256" key="3">
    <source>
        <dbReference type="ARBA" id="ARBA00023237"/>
    </source>
</evidence>
<evidence type="ECO:0000256" key="2">
    <source>
        <dbReference type="ARBA" id="ARBA00023136"/>
    </source>
</evidence>
<comment type="caution">
    <text evidence="6">The sequence shown here is derived from an EMBL/GenBank/DDBJ whole genome shotgun (WGS) entry which is preliminary data.</text>
</comment>
<reference evidence="7" key="1">
    <citation type="journal article" date="2019" name="Int. J. Syst. Evol. Microbiol.">
        <title>The Global Catalogue of Microorganisms (GCM) 10K type strain sequencing project: providing services to taxonomists for standard genome sequencing and annotation.</title>
        <authorList>
            <consortium name="The Broad Institute Genomics Platform"/>
            <consortium name="The Broad Institute Genome Sequencing Center for Infectious Disease"/>
            <person name="Wu L."/>
            <person name="Ma J."/>
        </authorList>
    </citation>
    <scope>NUCLEOTIDE SEQUENCE [LARGE SCALE GENOMIC DNA]</scope>
    <source>
        <strain evidence="7">CGMCC 1.15111</strain>
    </source>
</reference>
<evidence type="ECO:0000256" key="4">
    <source>
        <dbReference type="SAM" id="MobiDB-lite"/>
    </source>
</evidence>
<keyword evidence="7" id="KW-1185">Reference proteome</keyword>
<feature type="compositionally biased region" description="Basic and acidic residues" evidence="4">
    <location>
        <begin position="360"/>
        <end position="373"/>
    </location>
</feature>
<dbReference type="Pfam" id="PF13715">
    <property type="entry name" value="CarbopepD_reg_2"/>
    <property type="match status" value="1"/>
</dbReference>
<dbReference type="InterPro" id="IPR041700">
    <property type="entry name" value="OMP_b-brl_3"/>
</dbReference>
<dbReference type="SUPFAM" id="SSF49478">
    <property type="entry name" value="Cna protein B-type domain"/>
    <property type="match status" value="1"/>
</dbReference>
<gene>
    <name evidence="6" type="ORF">GCM10011340_00780</name>
</gene>
<evidence type="ECO:0000313" key="7">
    <source>
        <dbReference type="Proteomes" id="UP000658258"/>
    </source>
</evidence>
<keyword evidence="6" id="KW-0176">Collagen</keyword>
<protein>
    <submittedName>
        <fullName evidence="6">Collagen-binding protein</fullName>
    </submittedName>
</protein>
<sequence>MVSFMVNTPYMRLTISIFFFFLVTFWCQAQQTYSLKGTVYDSASRESLPFANVVLKTPKDSVLKATVTDSLGRFKLDQLTKGDYLLQVSFIGFTPYEKSIELNDQLDMGAIWLSEKPMGLADVTIEAEAEPVVVKEDTLEFNARSYPVPEGAELEELLKKLPGAEIKDGALIINGKRIEKVLVDGKPFFSTQINVAMKDLPADLVKKIQVIDEKSEEAQFTGHDDGKRTPVLNVVSKPEKKKGYFGSLSSTYSPPGRASTGGNAGIFKGDTRFGINARYNNLGGGSPGAVMAMSEMGSESIPVSISEGSSGISTDKSAGASYSTSIKNKLDINSSFSWSNSETVSSSSISRKYLQAVDKGRTYEQQSERENSRSRYSGNIKLRYKPNDNNHFSFSQYVSQSQAFTNSDLEGITFQEGKVLNTTENRNYSNSISTAWRNQASWRHKFSKEGRTLSIALNFSENTSEGQDSVRSVNTFTDGTITEQRFDQVSSPTDRSRNSGISVTVTEKTGEKSSLRFGYQYTHSLSQTERLLLDYTPSSGGYDELDPLRSSDFSLVQTVQEFNSGYSVNTKKLRISPNLSYETILINNDQTYPREVQTDKRFSGLIPRLSIISYPKEGKQIRVNLSRSMKAPRATQLQDVLDNSNPLFLRQGNPDLKAGFSNHFSVNLHNVNSETGAYSSMRFASSLWENAITNYTIVGDGSNAPEGLDLPIGARYTRPVNISGAKSLSADYSKNHKVLKGKMRMGYGLGLSHSYSPQFINESLQSVRTTSYNVSMNFTSNFSKEITLQMTALPRYSRVRNSNPEQDNSSYFSWSGQFRAHWNSKKGYVLSTNVAYTYNSGVNELGSFSRFIWNASVKRQLFKKKLSVGVTANDILRQLSDQNRNVSSEYIQNSSTELLRQVFRFSLSYRFSKFG</sequence>
<feature type="domain" description="Outer membrane protein beta-barrel" evidence="5">
    <location>
        <begin position="444"/>
        <end position="792"/>
    </location>
</feature>
<organism evidence="6 7">
    <name type="scientific">Roseivirga thermotolerans</name>
    <dbReference type="NCBI Taxonomy" id="1758176"/>
    <lineage>
        <taxon>Bacteria</taxon>
        <taxon>Pseudomonadati</taxon>
        <taxon>Bacteroidota</taxon>
        <taxon>Cytophagia</taxon>
        <taxon>Cytophagales</taxon>
        <taxon>Roseivirgaceae</taxon>
        <taxon>Roseivirga</taxon>
    </lineage>
</organism>
<dbReference type="InterPro" id="IPR036942">
    <property type="entry name" value="Beta-barrel_TonB_sf"/>
</dbReference>
<keyword evidence="3" id="KW-0998">Cell outer membrane</keyword>
<keyword evidence="2" id="KW-0472">Membrane</keyword>
<feature type="domain" description="Outer membrane protein beta-barrel" evidence="5">
    <location>
        <begin position="797"/>
        <end position="909"/>
    </location>
</feature>
<accession>A0ABQ3HZF6</accession>
<evidence type="ECO:0000259" key="5">
    <source>
        <dbReference type="Pfam" id="PF14905"/>
    </source>
</evidence>